<feature type="binding site" evidence="2">
    <location>
        <position position="128"/>
    </location>
    <ligand>
        <name>substrate</name>
    </ligand>
</feature>
<dbReference type="PRINTS" id="PR00069">
    <property type="entry name" value="ALDKETRDTASE"/>
</dbReference>
<dbReference type="PANTHER" id="PTHR43638">
    <property type="entry name" value="OXIDOREDUCTASE, ALDO/KETO REDUCTASE FAMILY PROTEIN"/>
    <property type="match status" value="1"/>
</dbReference>
<gene>
    <name evidence="5" type="ORF">EQM13_03110</name>
</gene>
<evidence type="ECO:0000256" key="3">
    <source>
        <dbReference type="PIRSR" id="PIRSR000097-3"/>
    </source>
</evidence>
<protein>
    <submittedName>
        <fullName evidence="5">Aldo/keto reductase</fullName>
    </submittedName>
</protein>
<dbReference type="InterPro" id="IPR036812">
    <property type="entry name" value="NAD(P)_OxRdtase_dom_sf"/>
</dbReference>
<dbReference type="EMBL" id="CP035282">
    <property type="protein sequence ID" value="QAT60635.1"/>
    <property type="molecule type" value="Genomic_DNA"/>
</dbReference>
<evidence type="ECO:0000256" key="1">
    <source>
        <dbReference type="PIRSR" id="PIRSR000097-1"/>
    </source>
</evidence>
<dbReference type="OrthoDB" id="191683at2"/>
<proteinExistence type="predicted"/>
<dbReference type="SUPFAM" id="SSF51430">
    <property type="entry name" value="NAD(P)-linked oxidoreductase"/>
    <property type="match status" value="1"/>
</dbReference>
<reference evidence="6" key="1">
    <citation type="submission" date="2019-01" db="EMBL/GenBank/DDBJ databases">
        <title>Draft genomes of a novel of Sporanaerobacter strains.</title>
        <authorList>
            <person name="Ma S."/>
        </authorList>
    </citation>
    <scope>NUCLEOTIDE SEQUENCE [LARGE SCALE GENOMIC DNA]</scope>
    <source>
        <strain evidence="6">NJN-17</strain>
    </source>
</reference>
<accession>A0A410Q9G1</accession>
<evidence type="ECO:0000259" key="4">
    <source>
        <dbReference type="Pfam" id="PF00248"/>
    </source>
</evidence>
<dbReference type="RefSeq" id="WP_114219676.1">
    <property type="nucleotide sequence ID" value="NZ_CP035282.1"/>
</dbReference>
<evidence type="ECO:0000313" key="5">
    <source>
        <dbReference type="EMBL" id="QAT60635.1"/>
    </source>
</evidence>
<dbReference type="InterPro" id="IPR020471">
    <property type="entry name" value="AKR"/>
</dbReference>
<dbReference type="PANTHER" id="PTHR43638:SF3">
    <property type="entry name" value="ALDEHYDE REDUCTASE"/>
    <property type="match status" value="1"/>
</dbReference>
<evidence type="ECO:0000313" key="6">
    <source>
        <dbReference type="Proteomes" id="UP000287969"/>
    </source>
</evidence>
<dbReference type="CDD" id="cd19138">
    <property type="entry name" value="AKR_YeaE"/>
    <property type="match status" value="1"/>
</dbReference>
<dbReference type="AlphaFoldDB" id="A0A410Q9G1"/>
<feature type="active site" description="Proton donor" evidence="1">
    <location>
        <position position="70"/>
    </location>
</feature>
<sequence>MAEIDSERIENIRNNNLKYRVKLPDGTLVPRLGQGTWHLGENPARRKSEIETLKFGVELGMTLIDTAEMYGNGSSEILVGEAIKGIRDKLFIVSKVYPHNAGLKNIFRSCENSLKRLNTDHLDLYLLHWRGSIPLEETIEGMEKLIKEGKILRWGVSNFDIDDMKELFKLGNGEHCTTNQVLYHLGSRGIEYDLLSWQEENHMPIMAYCPMAKAGELRRGLTENSTVRDIAAKYGVKPLQILLAWCMRSNNVIAIPKSSTKEHVLENAQSNFVELTEEDLQQLDTAFPKPHKKVPLDIV</sequence>
<organism evidence="5 6">
    <name type="scientific">Acidilutibacter cellobiosedens</name>
    <dbReference type="NCBI Taxonomy" id="2507161"/>
    <lineage>
        <taxon>Bacteria</taxon>
        <taxon>Bacillati</taxon>
        <taxon>Bacillota</taxon>
        <taxon>Tissierellia</taxon>
        <taxon>Tissierellales</taxon>
        <taxon>Acidilutibacteraceae</taxon>
        <taxon>Acidilutibacter</taxon>
    </lineage>
</organism>
<evidence type="ECO:0000256" key="2">
    <source>
        <dbReference type="PIRSR" id="PIRSR000097-2"/>
    </source>
</evidence>
<feature type="site" description="Lowers pKa of active site Tyr" evidence="3">
    <location>
        <position position="95"/>
    </location>
</feature>
<dbReference type="PIRSF" id="PIRSF000097">
    <property type="entry name" value="AKR"/>
    <property type="match status" value="1"/>
</dbReference>
<dbReference type="Pfam" id="PF00248">
    <property type="entry name" value="Aldo_ket_red"/>
    <property type="match status" value="1"/>
</dbReference>
<dbReference type="Proteomes" id="UP000287969">
    <property type="component" value="Chromosome"/>
</dbReference>
<dbReference type="InterPro" id="IPR023210">
    <property type="entry name" value="NADP_OxRdtase_dom"/>
</dbReference>
<keyword evidence="6" id="KW-1185">Reference proteome</keyword>
<dbReference type="Gene3D" id="3.20.20.100">
    <property type="entry name" value="NADP-dependent oxidoreductase domain"/>
    <property type="match status" value="1"/>
</dbReference>
<feature type="domain" description="NADP-dependent oxidoreductase" evidence="4">
    <location>
        <begin position="31"/>
        <end position="285"/>
    </location>
</feature>
<name>A0A410Q9G1_9FIRM</name>
<dbReference type="GO" id="GO:0016491">
    <property type="term" value="F:oxidoreductase activity"/>
    <property type="evidence" value="ECO:0007669"/>
    <property type="project" value="InterPro"/>
</dbReference>
<dbReference type="KEGG" id="spoa:EQM13_03110"/>